<evidence type="ECO:0000313" key="1">
    <source>
        <dbReference type="EMBL" id="MBX38185.1"/>
    </source>
</evidence>
<dbReference type="EMBL" id="GGEC01057701">
    <property type="protein sequence ID" value="MBX38185.1"/>
    <property type="molecule type" value="Transcribed_RNA"/>
</dbReference>
<accession>A0A2P2N6V9</accession>
<protein>
    <submittedName>
        <fullName evidence="1">Zinc finger protein ZAT10</fullName>
    </submittedName>
</protein>
<sequence length="16" mass="1478">MGPTVGGSGEGCGRGR</sequence>
<dbReference type="AlphaFoldDB" id="A0A2P2N6V9"/>
<reference evidence="1" key="1">
    <citation type="submission" date="2018-02" db="EMBL/GenBank/DDBJ databases">
        <title>Rhizophora mucronata_Transcriptome.</title>
        <authorList>
            <person name="Meera S.P."/>
            <person name="Sreeshan A."/>
            <person name="Augustine A."/>
        </authorList>
    </citation>
    <scope>NUCLEOTIDE SEQUENCE</scope>
    <source>
        <tissue evidence="1">Leaf</tissue>
    </source>
</reference>
<proteinExistence type="predicted"/>
<name>A0A2P2N6V9_RHIMU</name>
<organism evidence="1">
    <name type="scientific">Rhizophora mucronata</name>
    <name type="common">Asiatic mangrove</name>
    <dbReference type="NCBI Taxonomy" id="61149"/>
    <lineage>
        <taxon>Eukaryota</taxon>
        <taxon>Viridiplantae</taxon>
        <taxon>Streptophyta</taxon>
        <taxon>Embryophyta</taxon>
        <taxon>Tracheophyta</taxon>
        <taxon>Spermatophyta</taxon>
        <taxon>Magnoliopsida</taxon>
        <taxon>eudicotyledons</taxon>
        <taxon>Gunneridae</taxon>
        <taxon>Pentapetalae</taxon>
        <taxon>rosids</taxon>
        <taxon>fabids</taxon>
        <taxon>Malpighiales</taxon>
        <taxon>Rhizophoraceae</taxon>
        <taxon>Rhizophora</taxon>
    </lineage>
</organism>